<dbReference type="InterPro" id="IPR044145">
    <property type="entry name" value="IF2_II"/>
</dbReference>
<organism evidence="4 5">
    <name type="scientific">Chionoecetes opilio</name>
    <name type="common">Atlantic snow crab</name>
    <name type="synonym">Cancer opilio</name>
    <dbReference type="NCBI Taxonomy" id="41210"/>
    <lineage>
        <taxon>Eukaryota</taxon>
        <taxon>Metazoa</taxon>
        <taxon>Ecdysozoa</taxon>
        <taxon>Arthropoda</taxon>
        <taxon>Crustacea</taxon>
        <taxon>Multicrustacea</taxon>
        <taxon>Malacostraca</taxon>
        <taxon>Eumalacostraca</taxon>
        <taxon>Eucarida</taxon>
        <taxon>Decapoda</taxon>
        <taxon>Pleocyemata</taxon>
        <taxon>Brachyura</taxon>
        <taxon>Eubrachyura</taxon>
        <taxon>Majoidea</taxon>
        <taxon>Majidae</taxon>
        <taxon>Chionoecetes</taxon>
    </lineage>
</organism>
<dbReference type="Proteomes" id="UP000770661">
    <property type="component" value="Unassembled WGS sequence"/>
</dbReference>
<keyword evidence="5" id="KW-1185">Reference proteome</keyword>
<accession>A0A8J4XNK6</accession>
<dbReference type="OrthoDB" id="361630at2759"/>
<evidence type="ECO:0000313" key="5">
    <source>
        <dbReference type="Proteomes" id="UP000770661"/>
    </source>
</evidence>
<sequence length="283" mass="31112">MCDLWVILRSVVVGRWAVLRESWPLFQALQGAERAALTGAKSRVLGAAPCLLCGQQPHTFLHTSALLNKKRRGRDAKCLSWWPSTRWKPGADVGRTRRMLLNAGLQLEEQGGEVQAVEVSALTGLNLGRLVEAVVTQAEMLNLRADSTGTVEGVVVESMTDPGRGKVATCVIQRGTLSHGAVLVAGTAWGKVRGMFNDAGKPIKSAPPATPVQVIGWRHLPSAGDVVLEVEGEHRAVEVVEWRETFSKRQQQAVDEIAIQEKLQEHLKHYRAQRDEKRKMGIR</sequence>
<keyword evidence="4" id="KW-0648">Protein biosynthesis</keyword>
<dbReference type="AlphaFoldDB" id="A0A8J4XNK6"/>
<dbReference type="InterPro" id="IPR053905">
    <property type="entry name" value="EF-G-like_DII"/>
</dbReference>
<dbReference type="InterPro" id="IPR015760">
    <property type="entry name" value="TIF_IF2"/>
</dbReference>
<dbReference type="EMBL" id="JACEEZ010023664">
    <property type="protein sequence ID" value="KAG0710997.1"/>
    <property type="molecule type" value="Genomic_DNA"/>
</dbReference>
<dbReference type="CDD" id="cd03702">
    <property type="entry name" value="IF2_mtIF2_II"/>
    <property type="match status" value="1"/>
</dbReference>
<keyword evidence="2" id="KW-0342">GTP-binding</keyword>
<keyword evidence="1" id="KW-0547">Nucleotide-binding</keyword>
<dbReference type="GO" id="GO:0003743">
    <property type="term" value="F:translation initiation factor activity"/>
    <property type="evidence" value="ECO:0007669"/>
    <property type="project" value="UniProtKB-KW"/>
</dbReference>
<evidence type="ECO:0000259" key="3">
    <source>
        <dbReference type="Pfam" id="PF22042"/>
    </source>
</evidence>
<evidence type="ECO:0000256" key="1">
    <source>
        <dbReference type="ARBA" id="ARBA00022741"/>
    </source>
</evidence>
<keyword evidence="4" id="KW-0396">Initiation factor</keyword>
<evidence type="ECO:0000313" key="4">
    <source>
        <dbReference type="EMBL" id="KAG0710997.1"/>
    </source>
</evidence>
<dbReference type="PANTHER" id="PTHR43381">
    <property type="entry name" value="TRANSLATION INITIATION FACTOR IF-2-RELATED"/>
    <property type="match status" value="1"/>
</dbReference>
<proteinExistence type="predicted"/>
<dbReference type="Gene3D" id="2.40.30.10">
    <property type="entry name" value="Translation factors"/>
    <property type="match status" value="1"/>
</dbReference>
<dbReference type="PANTHER" id="PTHR43381:SF20">
    <property type="entry name" value="TRANSLATION INITIATION FACTOR IF-2, MITOCHONDRIAL"/>
    <property type="match status" value="1"/>
</dbReference>
<dbReference type="SUPFAM" id="SSF50447">
    <property type="entry name" value="Translation proteins"/>
    <property type="match status" value="1"/>
</dbReference>
<reference evidence="4" key="1">
    <citation type="submission" date="2020-07" db="EMBL/GenBank/DDBJ databases">
        <title>The High-quality genome of the commercially important snow crab, Chionoecetes opilio.</title>
        <authorList>
            <person name="Jeong J.-H."/>
            <person name="Ryu S."/>
        </authorList>
    </citation>
    <scope>NUCLEOTIDE SEQUENCE</scope>
    <source>
        <strain evidence="4">MADBK_172401_WGS</strain>
        <tissue evidence="4">Digestive gland</tissue>
    </source>
</reference>
<dbReference type="InterPro" id="IPR009000">
    <property type="entry name" value="Transl_B-barrel_sf"/>
</dbReference>
<dbReference type="FunFam" id="2.40.30.10:FF:000007">
    <property type="entry name" value="Translation initiation factor IF-2"/>
    <property type="match status" value="1"/>
</dbReference>
<dbReference type="GO" id="GO:0005737">
    <property type="term" value="C:cytoplasm"/>
    <property type="evidence" value="ECO:0007669"/>
    <property type="project" value="TreeGrafter"/>
</dbReference>
<feature type="domain" description="Elongation factor G-like" evidence="3">
    <location>
        <begin position="151"/>
        <end position="229"/>
    </location>
</feature>
<dbReference type="Pfam" id="PF22042">
    <property type="entry name" value="EF-G_D2"/>
    <property type="match status" value="1"/>
</dbReference>
<gene>
    <name evidence="4" type="primary">MTIF2</name>
    <name evidence="4" type="ORF">GWK47_021630</name>
</gene>
<dbReference type="GO" id="GO:0005525">
    <property type="term" value="F:GTP binding"/>
    <property type="evidence" value="ECO:0007669"/>
    <property type="project" value="UniProtKB-KW"/>
</dbReference>
<name>A0A8J4XNK6_CHIOP</name>
<protein>
    <submittedName>
        <fullName evidence="4">Translation initiation factor IF-2, mitochondrial</fullName>
    </submittedName>
</protein>
<evidence type="ECO:0000256" key="2">
    <source>
        <dbReference type="ARBA" id="ARBA00023134"/>
    </source>
</evidence>
<comment type="caution">
    <text evidence="4">The sequence shown here is derived from an EMBL/GenBank/DDBJ whole genome shotgun (WGS) entry which is preliminary data.</text>
</comment>